<dbReference type="InterPro" id="IPR005224">
    <property type="entry name" value="SfsA"/>
</dbReference>
<keyword evidence="6" id="KW-1185">Reference proteome</keyword>
<evidence type="ECO:0000256" key="1">
    <source>
        <dbReference type="HAMAP-Rule" id="MF_00095"/>
    </source>
</evidence>
<protein>
    <recommendedName>
        <fullName evidence="1">Sugar fermentation stimulation protein homolog</fullName>
    </recommendedName>
</protein>
<dbReference type="InterPro" id="IPR041465">
    <property type="entry name" value="SfsA_N"/>
</dbReference>
<comment type="similarity">
    <text evidence="1">Belongs to the SfsA family.</text>
</comment>
<sequence>MPTAPRRAAPPSIPPPSVPLRDHPLARLRARPLRATFLGRPNRFVAEVRLATGELVAAHLPNSGRLTGTLAPGRVVLLDGPCDGRRCPYTVVAAREGRTWVGTVTTYANRVFPALWRGGLFPELAGSDLAAEVAHGRSRFDFTVDGAFVEVKSVTLVAGRVARFPDAVTARGARHCDELGRLALRGVPVAIVFVAQRGDVDAVEPEDEVDPAFGAALRRAARRGARVLACALAVTPGGAVGARRVPVRL</sequence>
<accession>A0ABM7WRN6</accession>
<dbReference type="HAMAP" id="MF_00095">
    <property type="entry name" value="SfsA"/>
    <property type="match status" value="1"/>
</dbReference>
<gene>
    <name evidence="1 5" type="primary">sfsA</name>
    <name evidence="5" type="ORF">AMOR_11360</name>
</gene>
<dbReference type="Pfam" id="PF17746">
    <property type="entry name" value="SfsA_N"/>
    <property type="match status" value="1"/>
</dbReference>
<reference evidence="6" key="1">
    <citation type="journal article" date="2022" name="Int. J. Syst. Evol. Microbiol.">
        <title>Anaeromyxobacter oryzae sp. nov., Anaeromyxobacter diazotrophicus sp. nov. and Anaeromyxobacter paludicola sp. nov., isolated from paddy soils.</title>
        <authorList>
            <person name="Itoh H."/>
            <person name="Xu Z."/>
            <person name="Mise K."/>
            <person name="Masuda Y."/>
            <person name="Ushijima N."/>
            <person name="Hayakawa C."/>
            <person name="Shiratori Y."/>
            <person name="Senoo K."/>
        </authorList>
    </citation>
    <scope>NUCLEOTIDE SEQUENCE [LARGE SCALE GENOMIC DNA]</scope>
    <source>
        <strain evidence="6">Red232</strain>
    </source>
</reference>
<evidence type="ECO:0000256" key="2">
    <source>
        <dbReference type="SAM" id="MobiDB-lite"/>
    </source>
</evidence>
<name>A0ABM7WRN6_9BACT</name>
<dbReference type="PANTHER" id="PTHR30545">
    <property type="entry name" value="SUGAR FERMENTATION STIMULATION PROTEIN A"/>
    <property type="match status" value="1"/>
</dbReference>
<proteinExistence type="inferred from homology"/>
<evidence type="ECO:0000313" key="5">
    <source>
        <dbReference type="EMBL" id="BDG02140.1"/>
    </source>
</evidence>
<dbReference type="EMBL" id="AP025591">
    <property type="protein sequence ID" value="BDG02140.1"/>
    <property type="molecule type" value="Genomic_DNA"/>
</dbReference>
<dbReference type="InterPro" id="IPR040452">
    <property type="entry name" value="SfsA_C"/>
</dbReference>
<dbReference type="Pfam" id="PF03749">
    <property type="entry name" value="SfsA"/>
    <property type="match status" value="1"/>
</dbReference>
<feature type="compositionally biased region" description="Low complexity" evidence="2">
    <location>
        <begin position="1"/>
        <end position="10"/>
    </location>
</feature>
<feature type="region of interest" description="Disordered" evidence="2">
    <location>
        <begin position="1"/>
        <end position="21"/>
    </location>
</feature>
<organism evidence="5 6">
    <name type="scientific">Anaeromyxobacter oryzae</name>
    <dbReference type="NCBI Taxonomy" id="2918170"/>
    <lineage>
        <taxon>Bacteria</taxon>
        <taxon>Pseudomonadati</taxon>
        <taxon>Myxococcota</taxon>
        <taxon>Myxococcia</taxon>
        <taxon>Myxococcales</taxon>
        <taxon>Cystobacterineae</taxon>
        <taxon>Anaeromyxobacteraceae</taxon>
        <taxon>Anaeromyxobacter</taxon>
    </lineage>
</organism>
<feature type="domain" description="SfsA N-terminal OB" evidence="4">
    <location>
        <begin position="38"/>
        <end position="102"/>
    </location>
</feature>
<evidence type="ECO:0000259" key="3">
    <source>
        <dbReference type="Pfam" id="PF03749"/>
    </source>
</evidence>
<feature type="domain" description="Sugar fermentation stimulation protein C-terminal" evidence="3">
    <location>
        <begin position="107"/>
        <end position="236"/>
    </location>
</feature>
<dbReference type="NCBIfam" id="TIGR00230">
    <property type="entry name" value="sfsA"/>
    <property type="match status" value="1"/>
</dbReference>
<dbReference type="Gene3D" id="2.40.50.580">
    <property type="match status" value="1"/>
</dbReference>
<dbReference type="RefSeq" id="WP_248359448.1">
    <property type="nucleotide sequence ID" value="NZ_AP025591.1"/>
</dbReference>
<dbReference type="Gene3D" id="3.40.1350.60">
    <property type="match status" value="1"/>
</dbReference>
<dbReference type="Proteomes" id="UP001162891">
    <property type="component" value="Chromosome"/>
</dbReference>
<evidence type="ECO:0000313" key="6">
    <source>
        <dbReference type="Proteomes" id="UP001162891"/>
    </source>
</evidence>
<dbReference type="PANTHER" id="PTHR30545:SF2">
    <property type="entry name" value="SUGAR FERMENTATION STIMULATION PROTEIN A"/>
    <property type="match status" value="1"/>
</dbReference>
<dbReference type="CDD" id="cd22359">
    <property type="entry name" value="SfsA-like_bacterial"/>
    <property type="match status" value="1"/>
</dbReference>
<evidence type="ECO:0000259" key="4">
    <source>
        <dbReference type="Pfam" id="PF17746"/>
    </source>
</evidence>